<dbReference type="InterPro" id="IPR036390">
    <property type="entry name" value="WH_DNA-bd_sf"/>
</dbReference>
<evidence type="ECO:0000313" key="5">
    <source>
        <dbReference type="EMBL" id="OLY43536.1"/>
    </source>
</evidence>
<evidence type="ECO:0000313" key="6">
    <source>
        <dbReference type="Proteomes" id="UP000187344"/>
    </source>
</evidence>
<sequence length="256" mass="27779">MHSPVKTDFVGGFAKGLKVIEAFNSAEARLSITDVATITGFDRATSRRCLLTLCTLGFAKYDGKYFSLTAKILRLGYSYLSSASLPVIIQPFLDKLSAKLGQSSSSSILDMTEIVYIARASQVKIMSVNLTAGSRLPAWCSSMGRVLLAGLPEDEHKRILDASHIEPRTIKTCTDRKALEKKIETVAENGFCLMDQELEIGLCSIAVPIKTASGKVVAALNIGAPAVENCLQEMTTHYLPELRKTAHDISALIPVR</sequence>
<dbReference type="PROSITE" id="PS51078">
    <property type="entry name" value="ICLR_ED"/>
    <property type="match status" value="1"/>
</dbReference>
<dbReference type="EMBL" id="LXYT01000002">
    <property type="protein sequence ID" value="OLY43536.1"/>
    <property type="molecule type" value="Genomic_DNA"/>
</dbReference>
<dbReference type="NCBIfam" id="TIGR02431">
    <property type="entry name" value="pcaR_pcaU"/>
    <property type="match status" value="1"/>
</dbReference>
<dbReference type="GO" id="GO:0045893">
    <property type="term" value="P:positive regulation of DNA-templated transcription"/>
    <property type="evidence" value="ECO:0007669"/>
    <property type="project" value="InterPro"/>
</dbReference>
<evidence type="ECO:0000256" key="2">
    <source>
        <dbReference type="ARBA" id="ARBA00023125"/>
    </source>
</evidence>
<keyword evidence="1" id="KW-0805">Transcription regulation</keyword>
<dbReference type="InterPro" id="IPR005471">
    <property type="entry name" value="Tscrpt_reg_IclR_N"/>
</dbReference>
<dbReference type="SMART" id="SM00346">
    <property type="entry name" value="HTH_ICLR"/>
    <property type="match status" value="1"/>
</dbReference>
<dbReference type="AlphaFoldDB" id="A0A1R0F998"/>
<keyword evidence="3" id="KW-0804">Transcription</keyword>
<dbReference type="GO" id="GO:0045892">
    <property type="term" value="P:negative regulation of DNA-templated transcription"/>
    <property type="evidence" value="ECO:0007669"/>
    <property type="project" value="TreeGrafter"/>
</dbReference>
<dbReference type="InterPro" id="IPR036388">
    <property type="entry name" value="WH-like_DNA-bd_sf"/>
</dbReference>
<feature type="domain" description="IclR-ED" evidence="4">
    <location>
        <begin position="71"/>
        <end position="255"/>
    </location>
</feature>
<dbReference type="InterPro" id="IPR014757">
    <property type="entry name" value="Tscrpt_reg_IclR_C"/>
</dbReference>
<dbReference type="SUPFAM" id="SSF46785">
    <property type="entry name" value="Winged helix' DNA-binding domain"/>
    <property type="match status" value="1"/>
</dbReference>
<evidence type="ECO:0000256" key="3">
    <source>
        <dbReference type="ARBA" id="ARBA00023163"/>
    </source>
</evidence>
<dbReference type="InterPro" id="IPR050707">
    <property type="entry name" value="HTH_MetabolicPath_Reg"/>
</dbReference>
<gene>
    <name evidence="5" type="ORF">PEB0149_009630</name>
</gene>
<keyword evidence="2" id="KW-0238">DNA-binding</keyword>
<dbReference type="InterPro" id="IPR012794">
    <property type="entry name" value="PcaR_PcaU"/>
</dbReference>
<dbReference type="GO" id="GO:0003700">
    <property type="term" value="F:DNA-binding transcription factor activity"/>
    <property type="evidence" value="ECO:0007669"/>
    <property type="project" value="TreeGrafter"/>
</dbReference>
<dbReference type="RefSeq" id="WP_075870370.1">
    <property type="nucleotide sequence ID" value="NZ_CALYQA010000001.1"/>
</dbReference>
<dbReference type="Gene3D" id="3.30.450.40">
    <property type="match status" value="1"/>
</dbReference>
<dbReference type="SUPFAM" id="SSF55781">
    <property type="entry name" value="GAF domain-like"/>
    <property type="match status" value="1"/>
</dbReference>
<protein>
    <submittedName>
        <fullName evidence="5">Transcriptional regulator, IclR family</fullName>
    </submittedName>
</protein>
<organism evidence="5 6">
    <name type="scientific">Bartonella apis</name>
    <dbReference type="NCBI Taxonomy" id="1686310"/>
    <lineage>
        <taxon>Bacteria</taxon>
        <taxon>Pseudomonadati</taxon>
        <taxon>Pseudomonadota</taxon>
        <taxon>Alphaproteobacteria</taxon>
        <taxon>Hyphomicrobiales</taxon>
        <taxon>Bartonellaceae</taxon>
        <taxon>Bartonella</taxon>
    </lineage>
</organism>
<accession>A0A1R0F998</accession>
<reference evidence="5 6" key="1">
    <citation type="submission" date="2016-12" db="EMBL/GenBank/DDBJ databases">
        <title>Comparative genomics of Bartonella apis.</title>
        <authorList>
            <person name="Engel P."/>
        </authorList>
    </citation>
    <scope>NUCLEOTIDE SEQUENCE [LARGE SCALE GENOMIC DNA]</scope>
    <source>
        <strain evidence="5 6">PEB0149</strain>
    </source>
</reference>
<dbReference type="Pfam" id="PF09339">
    <property type="entry name" value="HTH_IclR"/>
    <property type="match status" value="1"/>
</dbReference>
<dbReference type="Proteomes" id="UP000187344">
    <property type="component" value="Unassembled WGS sequence"/>
</dbReference>
<keyword evidence="6" id="KW-1185">Reference proteome</keyword>
<dbReference type="Pfam" id="PF01614">
    <property type="entry name" value="IclR_C"/>
    <property type="match status" value="1"/>
</dbReference>
<proteinExistence type="predicted"/>
<dbReference type="InterPro" id="IPR029016">
    <property type="entry name" value="GAF-like_dom_sf"/>
</dbReference>
<dbReference type="Gene3D" id="1.10.10.10">
    <property type="entry name" value="Winged helix-like DNA-binding domain superfamily/Winged helix DNA-binding domain"/>
    <property type="match status" value="1"/>
</dbReference>
<comment type="caution">
    <text evidence="5">The sequence shown here is derived from an EMBL/GenBank/DDBJ whole genome shotgun (WGS) entry which is preliminary data.</text>
</comment>
<dbReference type="PANTHER" id="PTHR30136">
    <property type="entry name" value="HELIX-TURN-HELIX TRANSCRIPTIONAL REGULATOR, ICLR FAMILY"/>
    <property type="match status" value="1"/>
</dbReference>
<name>A0A1R0F998_9HYPH</name>
<evidence type="ECO:0000256" key="1">
    <source>
        <dbReference type="ARBA" id="ARBA00023015"/>
    </source>
</evidence>
<evidence type="ECO:0000259" key="4">
    <source>
        <dbReference type="PROSITE" id="PS51078"/>
    </source>
</evidence>
<dbReference type="PANTHER" id="PTHR30136:SF34">
    <property type="entry name" value="TRANSCRIPTIONAL REGULATOR"/>
    <property type="match status" value="1"/>
</dbReference>
<dbReference type="GO" id="GO:0046278">
    <property type="term" value="P:3,4-dihydroxybenzoate metabolic process"/>
    <property type="evidence" value="ECO:0007669"/>
    <property type="project" value="InterPro"/>
</dbReference>
<dbReference type="OrthoDB" id="9807558at2"/>
<dbReference type="GO" id="GO:0003677">
    <property type="term" value="F:DNA binding"/>
    <property type="evidence" value="ECO:0007669"/>
    <property type="project" value="UniProtKB-KW"/>
</dbReference>